<protein>
    <recommendedName>
        <fullName evidence="4">Transporter</fullName>
    </recommendedName>
</protein>
<organism evidence="2 3">
    <name type="scientific">Catonella morbi ATCC 51271</name>
    <dbReference type="NCBI Taxonomy" id="592026"/>
    <lineage>
        <taxon>Bacteria</taxon>
        <taxon>Bacillati</taxon>
        <taxon>Bacillota</taxon>
        <taxon>Clostridia</taxon>
        <taxon>Lachnospirales</taxon>
        <taxon>Lachnospiraceae</taxon>
        <taxon>Catonella</taxon>
    </lineage>
</organism>
<keyword evidence="1" id="KW-0472">Membrane</keyword>
<evidence type="ECO:0000313" key="3">
    <source>
        <dbReference type="Proteomes" id="UP000018227"/>
    </source>
</evidence>
<feature type="transmembrane region" description="Helical" evidence="1">
    <location>
        <begin position="12"/>
        <end position="33"/>
    </location>
</feature>
<dbReference type="AlphaFoldDB" id="V2Y4R6"/>
<dbReference type="Proteomes" id="UP000018227">
    <property type="component" value="Unassembled WGS sequence"/>
</dbReference>
<evidence type="ECO:0000313" key="2">
    <source>
        <dbReference type="EMBL" id="ESL02676.1"/>
    </source>
</evidence>
<gene>
    <name evidence="2" type="ORF">GCWU0000282_001546</name>
</gene>
<evidence type="ECO:0000256" key="1">
    <source>
        <dbReference type="SAM" id="Phobius"/>
    </source>
</evidence>
<comment type="caution">
    <text evidence="2">The sequence shown here is derived from an EMBL/GenBank/DDBJ whole genome shotgun (WGS) entry which is preliminary data.</text>
</comment>
<name>V2Y4R6_9FIRM</name>
<dbReference type="STRING" id="592026.GCWU0000282_001546"/>
<dbReference type="OrthoDB" id="362826at2"/>
<keyword evidence="3" id="KW-1185">Reference proteome</keyword>
<keyword evidence="1" id="KW-0812">Transmembrane</keyword>
<evidence type="ECO:0008006" key="4">
    <source>
        <dbReference type="Google" id="ProtNLM"/>
    </source>
</evidence>
<proteinExistence type="predicted"/>
<dbReference type="HOGENOM" id="CLU_101810_0_0_9"/>
<dbReference type="RefSeq" id="WP_023354418.1">
    <property type="nucleotide sequence ID" value="NZ_KI535368.1"/>
</dbReference>
<dbReference type="EMBL" id="ACIL03000013">
    <property type="protein sequence ID" value="ESL02676.1"/>
    <property type="molecule type" value="Genomic_DNA"/>
</dbReference>
<accession>V2Y4R6</accession>
<keyword evidence="1" id="KW-1133">Transmembrane helix</keyword>
<dbReference type="eggNOG" id="ENOG5033080">
    <property type="taxonomic scope" value="Bacteria"/>
</dbReference>
<sequence length="202" mass="22967">MKKDLQDMVHELTYYIELIIAVIMCCVIAIMTFKLLTVAIPNYIADGEIEIEGFLEKVMMLAIGLEFVKMLCKHTPSTVIDVLLFAIARQMIVEHTTTLENLIGIVALAGLFATRKYLLCHFDEIEKRVYRGSQKTAITNRMARIKIPIEDGETLAEVVKTTLNREERTVAIGACVWYRDFALRIDSMHGDKITRVEVIKSV</sequence>
<reference evidence="2 3" key="1">
    <citation type="submission" date="2013-06" db="EMBL/GenBank/DDBJ databases">
        <authorList>
            <person name="Weinstock G."/>
            <person name="Sodergren E."/>
            <person name="Clifton S."/>
            <person name="Fulton L."/>
            <person name="Fulton B."/>
            <person name="Courtney L."/>
            <person name="Fronick C."/>
            <person name="Harrison M."/>
            <person name="Strong C."/>
            <person name="Farmer C."/>
            <person name="Delahaunty K."/>
            <person name="Markovic C."/>
            <person name="Hall O."/>
            <person name="Minx P."/>
            <person name="Tomlinson C."/>
            <person name="Mitreva M."/>
            <person name="Nelson J."/>
            <person name="Hou S."/>
            <person name="Wollam A."/>
            <person name="Pepin K.H."/>
            <person name="Johnson M."/>
            <person name="Bhonagiri V."/>
            <person name="Nash W.E."/>
            <person name="Warren W."/>
            <person name="Chinwalla A."/>
            <person name="Mardis E.R."/>
            <person name="Wilson R.K."/>
        </authorList>
    </citation>
    <scope>NUCLEOTIDE SEQUENCE [LARGE SCALE GENOMIC DNA]</scope>
    <source>
        <strain evidence="2 3">ATCC 51271</strain>
    </source>
</reference>